<reference evidence="1" key="2">
    <citation type="journal article" date="2022" name="New Phytol.">
        <title>Evolutionary transition to the ectomycorrhizal habit in the genomes of a hyperdiverse lineage of mushroom-forming fungi.</title>
        <authorList>
            <person name="Looney B."/>
            <person name="Miyauchi S."/>
            <person name="Morin E."/>
            <person name="Drula E."/>
            <person name="Courty P.E."/>
            <person name="Kohler A."/>
            <person name="Kuo A."/>
            <person name="LaButti K."/>
            <person name="Pangilinan J."/>
            <person name="Lipzen A."/>
            <person name="Riley R."/>
            <person name="Andreopoulos W."/>
            <person name="He G."/>
            <person name="Johnson J."/>
            <person name="Nolan M."/>
            <person name="Tritt A."/>
            <person name="Barry K.W."/>
            <person name="Grigoriev I.V."/>
            <person name="Nagy L.G."/>
            <person name="Hibbett D."/>
            <person name="Henrissat B."/>
            <person name="Matheny P.B."/>
            <person name="Labbe J."/>
            <person name="Martin F.M."/>
        </authorList>
    </citation>
    <scope>NUCLEOTIDE SEQUENCE</scope>
    <source>
        <strain evidence="1">HHB10654</strain>
    </source>
</reference>
<evidence type="ECO:0000313" key="2">
    <source>
        <dbReference type="Proteomes" id="UP000814140"/>
    </source>
</evidence>
<organism evidence="1 2">
    <name type="scientific">Artomyces pyxidatus</name>
    <dbReference type="NCBI Taxonomy" id="48021"/>
    <lineage>
        <taxon>Eukaryota</taxon>
        <taxon>Fungi</taxon>
        <taxon>Dikarya</taxon>
        <taxon>Basidiomycota</taxon>
        <taxon>Agaricomycotina</taxon>
        <taxon>Agaricomycetes</taxon>
        <taxon>Russulales</taxon>
        <taxon>Auriscalpiaceae</taxon>
        <taxon>Artomyces</taxon>
    </lineage>
</organism>
<proteinExistence type="predicted"/>
<keyword evidence="2" id="KW-1185">Reference proteome</keyword>
<evidence type="ECO:0000313" key="1">
    <source>
        <dbReference type="EMBL" id="KAI0056915.1"/>
    </source>
</evidence>
<comment type="caution">
    <text evidence="1">The sequence shown here is derived from an EMBL/GenBank/DDBJ whole genome shotgun (WGS) entry which is preliminary data.</text>
</comment>
<gene>
    <name evidence="1" type="ORF">BV25DRAFT_1920561</name>
</gene>
<name>A0ACB8SKF9_9AGAM</name>
<sequence length="555" mass="61269">MFPERRDFSLYSAIGLTALVTTSIGIALALFSLIRHRIRQMVLWHIPGPSCPSFLAGNFLQFFDPVSGIKYREHIWEKYGNVSRIHGALGDQTLLISDTTALTSILFKDRDAFDQPDWFIEVFLRAVGPGLLPSTGALHRKQRKLLNPIFSVPRLRTTVPLLHKITSQLTEILHAKVVDGPQEVEVVEYFSSVAIEMIAQSGLGHTFGSFAPDAPKNDVKIAIKQFMPVLGKLQIFLPFFPLVSKLPAKLLRFGAACLPLAALHYIIELSDTIHGCVERLFQTKKELIARGDAGLADQISEGKDVISALMVDNFDAPDDCKMDENEIKAQMITMLAAATDTTSITLARLTQVLSQHEDVQERLRQELNAAVESSGGELGYDELIELPYLDAVCRETLRLYTPVTFVSRTCRADTTVPLSHPILGVTPPQSSLVVPRGTIVLIDILGVNCDQNIWGSDANVWKPERWLAPLPDSVADAQIPGVYSNMMTFLSGGRACIGFKLAELELKIVMSQLIRSFRFLPSKTEVVWRLGPVSTPSVKGSNSAASLMPLVLERV</sequence>
<protein>
    <submittedName>
        <fullName evidence="1">Cytochrome P450</fullName>
    </submittedName>
</protein>
<reference evidence="1" key="1">
    <citation type="submission" date="2021-03" db="EMBL/GenBank/DDBJ databases">
        <authorList>
            <consortium name="DOE Joint Genome Institute"/>
            <person name="Ahrendt S."/>
            <person name="Looney B.P."/>
            <person name="Miyauchi S."/>
            <person name="Morin E."/>
            <person name="Drula E."/>
            <person name="Courty P.E."/>
            <person name="Chicoki N."/>
            <person name="Fauchery L."/>
            <person name="Kohler A."/>
            <person name="Kuo A."/>
            <person name="Labutti K."/>
            <person name="Pangilinan J."/>
            <person name="Lipzen A."/>
            <person name="Riley R."/>
            <person name="Andreopoulos W."/>
            <person name="He G."/>
            <person name="Johnson J."/>
            <person name="Barry K.W."/>
            <person name="Grigoriev I.V."/>
            <person name="Nagy L."/>
            <person name="Hibbett D."/>
            <person name="Henrissat B."/>
            <person name="Matheny P.B."/>
            <person name="Labbe J."/>
            <person name="Martin F."/>
        </authorList>
    </citation>
    <scope>NUCLEOTIDE SEQUENCE</scope>
    <source>
        <strain evidence="1">HHB10654</strain>
    </source>
</reference>
<dbReference type="Proteomes" id="UP000814140">
    <property type="component" value="Unassembled WGS sequence"/>
</dbReference>
<accession>A0ACB8SKF9</accession>
<dbReference type="EMBL" id="MU277255">
    <property type="protein sequence ID" value="KAI0056915.1"/>
    <property type="molecule type" value="Genomic_DNA"/>
</dbReference>